<sequence>MAKRITQTPPVLELPAEMLTIDQAATRIGMSDRYVRRAIAERRIAAHHFGRSVRIDPADLAAFVHESRVEPMTAETVWRGLRSVA</sequence>
<protein>
    <submittedName>
        <fullName evidence="2">Helix-turn-helix domain-containing protein</fullName>
    </submittedName>
</protein>
<dbReference type="SUPFAM" id="SSF46955">
    <property type="entry name" value="Putative DNA-binding domain"/>
    <property type="match status" value="1"/>
</dbReference>
<reference evidence="2 3" key="1">
    <citation type="submission" date="2024-10" db="EMBL/GenBank/DDBJ databases">
        <title>The Natural Products Discovery Center: Release of the First 8490 Sequenced Strains for Exploring Actinobacteria Biosynthetic Diversity.</title>
        <authorList>
            <person name="Kalkreuter E."/>
            <person name="Kautsar S.A."/>
            <person name="Yang D."/>
            <person name="Bader C.D."/>
            <person name="Teijaro C.N."/>
            <person name="Fluegel L."/>
            <person name="Davis C.M."/>
            <person name="Simpson J.R."/>
            <person name="Lauterbach L."/>
            <person name="Steele A.D."/>
            <person name="Gui C."/>
            <person name="Meng S."/>
            <person name="Li G."/>
            <person name="Viehrig K."/>
            <person name="Ye F."/>
            <person name="Su P."/>
            <person name="Kiefer A.F."/>
            <person name="Nichols A."/>
            <person name="Cepeda A.J."/>
            <person name="Yan W."/>
            <person name="Fan B."/>
            <person name="Jiang Y."/>
            <person name="Adhikari A."/>
            <person name="Zheng C.-J."/>
            <person name="Schuster L."/>
            <person name="Cowan T.M."/>
            <person name="Smanski M.J."/>
            <person name="Chevrette M.G."/>
            <person name="De Carvalho L.P.S."/>
            <person name="Shen B."/>
        </authorList>
    </citation>
    <scope>NUCLEOTIDE SEQUENCE [LARGE SCALE GENOMIC DNA]</scope>
    <source>
        <strain evidence="2 3">NPDC000087</strain>
    </source>
</reference>
<accession>A0ABW6WNX4</accession>
<organism evidence="2 3">
    <name type="scientific">Paractinoplanes globisporus</name>
    <dbReference type="NCBI Taxonomy" id="113565"/>
    <lineage>
        <taxon>Bacteria</taxon>
        <taxon>Bacillati</taxon>
        <taxon>Actinomycetota</taxon>
        <taxon>Actinomycetes</taxon>
        <taxon>Micromonosporales</taxon>
        <taxon>Micromonosporaceae</taxon>
        <taxon>Paractinoplanes</taxon>
    </lineage>
</organism>
<evidence type="ECO:0000313" key="3">
    <source>
        <dbReference type="Proteomes" id="UP001602245"/>
    </source>
</evidence>
<dbReference type="NCBIfam" id="TIGR01764">
    <property type="entry name" value="excise"/>
    <property type="match status" value="1"/>
</dbReference>
<feature type="domain" description="Helix-turn-helix" evidence="1">
    <location>
        <begin position="18"/>
        <end position="66"/>
    </location>
</feature>
<dbReference type="RefSeq" id="WP_020516873.1">
    <property type="nucleotide sequence ID" value="NZ_JBIAZU010000007.1"/>
</dbReference>
<dbReference type="InterPro" id="IPR010093">
    <property type="entry name" value="SinI_DNA-bd"/>
</dbReference>
<dbReference type="EMBL" id="JBIAZU010000007">
    <property type="protein sequence ID" value="MFF5295001.1"/>
    <property type="molecule type" value="Genomic_DNA"/>
</dbReference>
<proteinExistence type="predicted"/>
<keyword evidence="3" id="KW-1185">Reference proteome</keyword>
<dbReference type="InterPro" id="IPR041657">
    <property type="entry name" value="HTH_17"/>
</dbReference>
<dbReference type="Pfam" id="PF12728">
    <property type="entry name" value="HTH_17"/>
    <property type="match status" value="1"/>
</dbReference>
<evidence type="ECO:0000259" key="1">
    <source>
        <dbReference type="Pfam" id="PF12728"/>
    </source>
</evidence>
<evidence type="ECO:0000313" key="2">
    <source>
        <dbReference type="EMBL" id="MFF5295001.1"/>
    </source>
</evidence>
<dbReference type="Proteomes" id="UP001602245">
    <property type="component" value="Unassembled WGS sequence"/>
</dbReference>
<name>A0ABW6WNX4_9ACTN</name>
<gene>
    <name evidence="2" type="ORF">ACFY35_36650</name>
</gene>
<dbReference type="InterPro" id="IPR009061">
    <property type="entry name" value="DNA-bd_dom_put_sf"/>
</dbReference>
<comment type="caution">
    <text evidence="2">The sequence shown here is derived from an EMBL/GenBank/DDBJ whole genome shotgun (WGS) entry which is preliminary data.</text>
</comment>